<dbReference type="Pfam" id="PF13020">
    <property type="entry name" value="NOV_C"/>
    <property type="match status" value="1"/>
</dbReference>
<feature type="region of interest" description="Disordered" evidence="1">
    <location>
        <begin position="1"/>
        <end position="44"/>
    </location>
</feature>
<sequence>MSGKNSNNNKPTYASRSFGRRQSSKQAEEPTAASTTQLPLTTTSSFYEADFPSLEEASSSRSVWDQLTASEKPTHSRSKANDFNVLLSTSSTLPPAQKTTGKKHNVSSVYMGTQIPSEQSYGKHSESRAVSSSVASSDTMSTQVVTRPLTPYEEQINKKICEIILTIHESKEYVSRERVQRELFDFYHVDSWSKLGVQPSRFNPLINLTDRQKNVNFYMKIFEQIFNLCTLHDLDSLLARFLEVENYADLRLGPLDKNPDVRQVFAYNPTDHDQAIPNITTGQVICRFMEFMRTNRHQRQVPFDIFLDDLVKRYKLQSREELGIYCKSFPYLVQVTHTVRRDFDSHTKHAQEETQKELIEVIRARLNEFKDKMRDELELSLFNKKKTPTAVFNHLTTLVHKHLDFLPQQPAVYAALTQLRDDELLRCLFNVSIYLGTIEKPETFIPELKKLLGLQEGQQSLPGPMVILPPSVPQGKMSRKDRNRMQAMAQQQQQLAAQKFDILSNNDPQAAALMHANSNIPVDTSFASSFFTTHPTKHKPPVSFTQLCSDIYIALSRYNTVPPIKQLLKIENHLHTQHGVSNFAVFNYDDNDDDNDNRTSLVSFLDKHRHTIDPHGELSIYEHATSTNNREELYSFVQQLSAINPNNANTDEYQHQSSVLIHGNVHADQFHLSSENMSAIEKAVRHKFPEIHHFQQGNQIMRRVKQERHRAKHPIIRFEESVLDVNGLNRLNVCPTSLNGEPLHLCQLILHCPLMTDLHTWLQWSYFFQPKHGTLKTFINKHEDLLKDLHLLETSTGELYRLPDHTTLETFEHELRKFHVRSAVGHLCALILQEGLITHFSFNVYRTSMDTWFRHLRTQVKLQSEQIDPLEYILDFITYLPVLVGQAKIIEELILVPLDNVFDNVDGTNMRKKLWDLADMQQRTKLELFGHLMDIDEWKNDSKWLDEDESQENSASNMSQRLLPENSTKEDADTKRAAAINGVSSAVSYTEVPTPALSTIPIKNYTDDEKSSSNAAFEHIESIRRGFGVDSTLDSAGLSIVTNLQGMIERSLEKLSNDLYSDQGHFVLELIQNADDNQYLPDHLPTLRFMLSKERVLVCNNELGFQPSNISAICNVGASTKGKHKQGYAGHKGIGFKSVFMVSHRPEVHSRDYHIRFDTVNGTQQIGYIRPIWLDEYEETLPNSDEWTTCIRLPLKQETRQDRLERNFNDIQAKLLLFLNRLRQIEIVHQQNNSITRTFTRIDHAQGQIIELQEKITNQPITTNFWLVVKRVIKVPNTIKEKLRDVKGEVESTTIAVAYPLSKIQESSSQPPPTQPLFAYLPLRSYGFRFILQADFEIPATRQEIRRDNLWNEWLKTEMTCLLSLAYQQFKSLPDLFASSAIDAQITNQLTPIQTIKYFLKLIPSRNELDPYFNAFVDESIKLLTGIIELPIVRQSENNETAIDWVAPSKCVIVRDPHIRKILSQDLLISHFNSYYVHEQLILECDEQILLKLGCRQLDFSDITRLIELSYKQDEQERPKTPTSIEQIAQWLVCLDYSLQQQREQMRFNPDHDPKVEKETIEKIKQMKIIPIKQQSRLASINEYEKYAITFPLDKSVKYSKHLKLVLEDIPTLDEYLLTFIEDKHPRQVDSIKQLLLKLGVTETRNINEMYRLHMLPVMSDPKRWTAKSDSVLVAYVMCIYDYIYKTKGYVLAENELETLRKVLVVKTRDNKFVSLGSPDVIVHLTAKYGCKKSLETLKLSKHQFIFISDDYYTQYRTDLLNTDMEINNFVSFLNQLGISDSFQVNFKDEPFANVDGLLTTKWAYSVAQLSESVHEPFIIKDCVCEEFDKLVSTLDENESNDLDLCAQLLQYLDKHYRYIMTFFTASVCLARVYKYNPTPIQGIESSFCLSLRQCAWIPVFGGKLFKPNDVYRISQDSQTSAFRRYVPHLDESKVALTNADFLFNILGIQQSVSARIIFELLMKWSCDLNKEALWSLVNETQASELIPCTLPSTFKQSCLDSIDNFCQIYQFLASNHETKSLVHRFHLWPLIFIPENQKEGNFVFVRQTFWHDPSLLLSSHPTSNNRISLESYYGNNTILQSFFLEVLGAECQPTIDDYIPLLSNIHENDQLWQVIQVITKLTTEQEKHKEVREKLLDLPFIPCMNENQKLMKYTDHPFYPHDRDIANLFADVLSVIKLPSYDLSSDFKKHFCILFNIENLANHIQTKVTVENEQSAINLSSFYRQSIDLIQDFVLSNHFISDTQSNHLSAIFARMQFLCVDHIQVSYSYGSDLVKAPSNLHSIDTYIDQQECKFYILKKYENSEMRYTDAMGEFIVKDDVARSKILAYIRKLLQIYQNDADHGLDLLHENLKRNHEPKWIIPEIANRDVSVALKEEKIPVVEKPVITDEQIAQLSSEPTRRPKPRAKETTSEENASQLTSFPLKAGAAESEDPSTLKTTSKSTAENSTKEKHTVTLDSDDRPSRPSNDHEHQNNENRAKQTKGDKHPYVEKSKSCSNDDSNKEDSRQSHVPINYSDPISFAANFERIAVSTLPDLDLFNASSTNDPSISIPNRPHGTEADIFTGRQGEEFVFYYLKWKYPKETVEWLNQTTESGKPYDIRVIFSSEDARIEFIEVKTTRTLDQNTFPVSFAEFEYLLQHPTNYFIYRVYYADNRDSSTITVINRIKENLQKKQLQLSMTMKPRT</sequence>
<feature type="region of interest" description="Disordered" evidence="1">
    <location>
        <begin position="58"/>
        <end position="82"/>
    </location>
</feature>
<dbReference type="PANTHER" id="PTHR32387">
    <property type="entry name" value="WU:FJ29H11"/>
    <property type="match status" value="1"/>
</dbReference>
<gene>
    <name evidence="3" type="ORF">EDS130_LOCUS12351</name>
</gene>
<dbReference type="OrthoDB" id="1262810at2759"/>
<evidence type="ECO:0000259" key="2">
    <source>
        <dbReference type="Pfam" id="PF13020"/>
    </source>
</evidence>
<dbReference type="InterPro" id="IPR036890">
    <property type="entry name" value="HATPase_C_sf"/>
</dbReference>
<dbReference type="SUPFAM" id="SSF55874">
    <property type="entry name" value="ATPase domain of HSP90 chaperone/DNA topoisomerase II/histidine kinase"/>
    <property type="match status" value="1"/>
</dbReference>
<evidence type="ECO:0000313" key="4">
    <source>
        <dbReference type="Proteomes" id="UP000663852"/>
    </source>
</evidence>
<dbReference type="Proteomes" id="UP000663852">
    <property type="component" value="Unassembled WGS sequence"/>
</dbReference>
<proteinExistence type="predicted"/>
<dbReference type="EMBL" id="CAJNOJ010000046">
    <property type="protein sequence ID" value="CAF0951284.1"/>
    <property type="molecule type" value="Genomic_DNA"/>
</dbReference>
<dbReference type="InterPro" id="IPR052957">
    <property type="entry name" value="Auxin_embryo_med"/>
</dbReference>
<feature type="compositionally biased region" description="Polar residues" evidence="1">
    <location>
        <begin position="58"/>
        <end position="71"/>
    </location>
</feature>
<protein>
    <recommendedName>
        <fullName evidence="2">Protein NO VEIN C-terminal domain-containing protein</fullName>
    </recommendedName>
</protein>
<feature type="compositionally biased region" description="Polar residues" evidence="1">
    <location>
        <begin position="2434"/>
        <end position="2447"/>
    </location>
</feature>
<name>A0A814D9A3_ADIRI</name>
<dbReference type="Gene3D" id="3.30.565.10">
    <property type="entry name" value="Histidine kinase-like ATPase, C-terminal domain"/>
    <property type="match status" value="1"/>
</dbReference>
<accession>A0A814D9A3</accession>
<evidence type="ECO:0000256" key="1">
    <source>
        <dbReference type="SAM" id="MobiDB-lite"/>
    </source>
</evidence>
<feature type="region of interest" description="Disordered" evidence="1">
    <location>
        <begin position="945"/>
        <end position="974"/>
    </location>
</feature>
<comment type="caution">
    <text evidence="3">The sequence shown here is derived from an EMBL/GenBank/DDBJ whole genome shotgun (WGS) entry which is preliminary data.</text>
</comment>
<feature type="compositionally biased region" description="Polar residues" evidence="1">
    <location>
        <begin position="1"/>
        <end position="17"/>
    </location>
</feature>
<feature type="domain" description="Protein NO VEIN C-terminal" evidence="2">
    <location>
        <begin position="2568"/>
        <end position="2656"/>
    </location>
</feature>
<feature type="region of interest" description="Disordered" evidence="1">
    <location>
        <begin position="2390"/>
        <end position="2513"/>
    </location>
</feature>
<dbReference type="NCBIfam" id="NF047352">
    <property type="entry name" value="P_loop_sacsin"/>
    <property type="match status" value="1"/>
</dbReference>
<evidence type="ECO:0000313" key="3">
    <source>
        <dbReference type="EMBL" id="CAF0951284.1"/>
    </source>
</evidence>
<organism evidence="3 4">
    <name type="scientific">Adineta ricciae</name>
    <name type="common">Rotifer</name>
    <dbReference type="NCBI Taxonomy" id="249248"/>
    <lineage>
        <taxon>Eukaryota</taxon>
        <taxon>Metazoa</taxon>
        <taxon>Spiralia</taxon>
        <taxon>Gnathifera</taxon>
        <taxon>Rotifera</taxon>
        <taxon>Eurotatoria</taxon>
        <taxon>Bdelloidea</taxon>
        <taxon>Adinetida</taxon>
        <taxon>Adinetidae</taxon>
        <taxon>Adineta</taxon>
    </lineage>
</organism>
<dbReference type="PANTHER" id="PTHR32387:SF0">
    <property type="entry name" value="PROTEIN NO VEIN"/>
    <property type="match status" value="1"/>
</dbReference>
<feature type="compositionally biased region" description="Low complexity" evidence="1">
    <location>
        <begin position="30"/>
        <end position="44"/>
    </location>
</feature>
<feature type="compositionally biased region" description="Basic and acidic residues" evidence="1">
    <location>
        <begin position="2448"/>
        <end position="2494"/>
    </location>
</feature>
<reference evidence="3" key="1">
    <citation type="submission" date="2021-02" db="EMBL/GenBank/DDBJ databases">
        <authorList>
            <person name="Nowell W R."/>
        </authorList>
    </citation>
    <scope>NUCLEOTIDE SEQUENCE</scope>
</reference>
<dbReference type="InterPro" id="IPR024975">
    <property type="entry name" value="NOV_C"/>
</dbReference>